<gene>
    <name evidence="1" type="ORF">C1SCF055_LOCUS4013</name>
</gene>
<dbReference type="EMBL" id="CAMXCT020000221">
    <property type="protein sequence ID" value="CAL1129105.1"/>
    <property type="molecule type" value="Genomic_DNA"/>
</dbReference>
<reference evidence="2" key="2">
    <citation type="submission" date="2024-04" db="EMBL/GenBank/DDBJ databases">
        <authorList>
            <person name="Chen Y."/>
            <person name="Shah S."/>
            <person name="Dougan E. K."/>
            <person name="Thang M."/>
            <person name="Chan C."/>
        </authorList>
    </citation>
    <scope>NUCLEOTIDE SEQUENCE [LARGE SCALE GENOMIC DNA]</scope>
</reference>
<reference evidence="1" key="1">
    <citation type="submission" date="2022-10" db="EMBL/GenBank/DDBJ databases">
        <authorList>
            <person name="Chen Y."/>
            <person name="Dougan E. K."/>
            <person name="Chan C."/>
            <person name="Rhodes N."/>
            <person name="Thang M."/>
        </authorList>
    </citation>
    <scope>NUCLEOTIDE SEQUENCE</scope>
</reference>
<accession>A0A9P1BN66</accession>
<keyword evidence="3" id="KW-1185">Reference proteome</keyword>
<evidence type="ECO:0000313" key="3">
    <source>
        <dbReference type="Proteomes" id="UP001152797"/>
    </source>
</evidence>
<organism evidence="1">
    <name type="scientific">Cladocopium goreaui</name>
    <dbReference type="NCBI Taxonomy" id="2562237"/>
    <lineage>
        <taxon>Eukaryota</taxon>
        <taxon>Sar</taxon>
        <taxon>Alveolata</taxon>
        <taxon>Dinophyceae</taxon>
        <taxon>Suessiales</taxon>
        <taxon>Symbiodiniaceae</taxon>
        <taxon>Cladocopium</taxon>
    </lineage>
</organism>
<comment type="caution">
    <text evidence="1">The sequence shown here is derived from an EMBL/GenBank/DDBJ whole genome shotgun (WGS) entry which is preliminary data.</text>
</comment>
<protein>
    <submittedName>
        <fullName evidence="1">Uncharacterized protein</fullName>
    </submittedName>
</protein>
<evidence type="ECO:0000313" key="1">
    <source>
        <dbReference type="EMBL" id="CAI3975730.1"/>
    </source>
</evidence>
<dbReference type="EMBL" id="CAMXCT030000221">
    <property type="protein sequence ID" value="CAL4763042.1"/>
    <property type="molecule type" value="Genomic_DNA"/>
</dbReference>
<sequence length="198" mass="22284">MSSASMAESDWDLLDASAASDWELLSHTRWADDDARSVATDTTDITDVSEISSATLCTLRGWPALARAHRAHRAHRDLDESQSYKDALLQGGGGLEGDKASEMAKGPSRLPGVFVNGYRKKTRPLPAIDEEMDADEEWWLRKGLGSLLAKRRWKFDRRPVFCNEERRQGFGRQQPTWEYEFGQSAEGYCAPEDDDDDL</sequence>
<dbReference type="EMBL" id="CAMXCT010000221">
    <property type="protein sequence ID" value="CAI3975730.1"/>
    <property type="molecule type" value="Genomic_DNA"/>
</dbReference>
<evidence type="ECO:0000313" key="2">
    <source>
        <dbReference type="EMBL" id="CAL1129105.1"/>
    </source>
</evidence>
<dbReference type="OrthoDB" id="10291177at2759"/>
<dbReference type="Proteomes" id="UP001152797">
    <property type="component" value="Unassembled WGS sequence"/>
</dbReference>
<dbReference type="AlphaFoldDB" id="A0A9P1BN66"/>
<proteinExistence type="predicted"/>
<name>A0A9P1BN66_9DINO</name>